<dbReference type="AlphaFoldDB" id="A0A3N0EDB5"/>
<comment type="caution">
    <text evidence="3">The sequence shown here is derived from an EMBL/GenBank/DDBJ whole genome shotgun (WGS) entry which is preliminary data.</text>
</comment>
<keyword evidence="2" id="KW-0472">Membrane</keyword>
<evidence type="ECO:0000256" key="1">
    <source>
        <dbReference type="SAM" id="MobiDB-lite"/>
    </source>
</evidence>
<evidence type="ECO:0000256" key="2">
    <source>
        <dbReference type="SAM" id="Phobius"/>
    </source>
</evidence>
<keyword evidence="2" id="KW-0812">Transmembrane</keyword>
<name>A0A3N0EDB5_9ACTN</name>
<keyword evidence="2" id="KW-1133">Transmembrane helix</keyword>
<sequence length="216" mass="23170">MDTSGFYTRHVAHSAPDPTHPGARTDPGLSARFAALLVAFLLVAGLLSAVVWYYGGFASARDTEPKEPGTAVRNDLFTVTPTEAAVRTGDTESGGSRVVVHAKLTSHETEAEHARTFTNELMEAHLLPAGAEGESGIMEQVRDPGTAPISWVQPGLTETVLLVWDLPEGVSPEEVERVRLRVLDAKEGAGFVDESERWWNLNGKSVGAVDLPVEGE</sequence>
<dbReference type="Proteomes" id="UP000269198">
    <property type="component" value="Unassembled WGS sequence"/>
</dbReference>
<evidence type="ECO:0008006" key="5">
    <source>
        <dbReference type="Google" id="ProtNLM"/>
    </source>
</evidence>
<evidence type="ECO:0000313" key="4">
    <source>
        <dbReference type="Proteomes" id="UP000269198"/>
    </source>
</evidence>
<accession>A0A3N0EDB5</accession>
<feature type="region of interest" description="Disordered" evidence="1">
    <location>
        <begin position="1"/>
        <end position="23"/>
    </location>
</feature>
<keyword evidence="4" id="KW-1185">Reference proteome</keyword>
<gene>
    <name evidence="3" type="ORF">EFW17_07840</name>
</gene>
<organism evidence="3 4">
    <name type="scientific">Halostreptopolyspora alba</name>
    <dbReference type="NCBI Taxonomy" id="2487137"/>
    <lineage>
        <taxon>Bacteria</taxon>
        <taxon>Bacillati</taxon>
        <taxon>Actinomycetota</taxon>
        <taxon>Actinomycetes</taxon>
        <taxon>Streptosporangiales</taxon>
        <taxon>Nocardiopsidaceae</taxon>
        <taxon>Halostreptopolyspora</taxon>
    </lineage>
</organism>
<evidence type="ECO:0000313" key="3">
    <source>
        <dbReference type="EMBL" id="RNL85852.1"/>
    </source>
</evidence>
<dbReference type="EMBL" id="RJMB01000005">
    <property type="protein sequence ID" value="RNL85852.1"/>
    <property type="molecule type" value="Genomic_DNA"/>
</dbReference>
<proteinExistence type="predicted"/>
<reference evidence="3 4" key="1">
    <citation type="submission" date="2018-11" db="EMBL/GenBank/DDBJ databases">
        <title>The genome draft of YIM 96095.</title>
        <authorList>
            <person name="Tang S.-K."/>
            <person name="Chunyu W.-X."/>
            <person name="Feng Y.-Z."/>
        </authorList>
    </citation>
    <scope>NUCLEOTIDE SEQUENCE [LARGE SCALE GENOMIC DNA]</scope>
    <source>
        <strain evidence="3 4">YIM 96095</strain>
    </source>
</reference>
<protein>
    <recommendedName>
        <fullName evidence="5">DUF4352 domain-containing protein</fullName>
    </recommendedName>
</protein>
<feature type="transmembrane region" description="Helical" evidence="2">
    <location>
        <begin position="33"/>
        <end position="55"/>
    </location>
</feature>